<organism evidence="7 8">
    <name type="scientific">Phreatobacter aquaticus</name>
    <dbReference type="NCBI Taxonomy" id="2570229"/>
    <lineage>
        <taxon>Bacteria</taxon>
        <taxon>Pseudomonadati</taxon>
        <taxon>Pseudomonadota</taxon>
        <taxon>Alphaproteobacteria</taxon>
        <taxon>Hyphomicrobiales</taxon>
        <taxon>Phreatobacteraceae</taxon>
        <taxon>Phreatobacter</taxon>
    </lineage>
</organism>
<gene>
    <name evidence="7" type="ORF">E8L99_15415</name>
</gene>
<protein>
    <recommendedName>
        <fullName evidence="2 4">acylphosphatase</fullName>
        <ecNumber evidence="2 4">3.6.1.7</ecNumber>
    </recommendedName>
</protein>
<comment type="catalytic activity">
    <reaction evidence="3 4">
        <text>an acyl phosphate + H2O = a carboxylate + phosphate + H(+)</text>
        <dbReference type="Rhea" id="RHEA:14965"/>
        <dbReference type="ChEBI" id="CHEBI:15377"/>
        <dbReference type="ChEBI" id="CHEBI:15378"/>
        <dbReference type="ChEBI" id="CHEBI:29067"/>
        <dbReference type="ChEBI" id="CHEBI:43474"/>
        <dbReference type="ChEBI" id="CHEBI:59918"/>
        <dbReference type="EC" id="3.6.1.7"/>
    </reaction>
</comment>
<evidence type="ECO:0000259" key="6">
    <source>
        <dbReference type="PROSITE" id="PS51160"/>
    </source>
</evidence>
<dbReference type="SUPFAM" id="SSF54975">
    <property type="entry name" value="Acylphosphatase/BLUF domain-like"/>
    <property type="match status" value="1"/>
</dbReference>
<evidence type="ECO:0000256" key="3">
    <source>
        <dbReference type="ARBA" id="ARBA00047645"/>
    </source>
</evidence>
<feature type="active site" evidence="4">
    <location>
        <position position="17"/>
    </location>
</feature>
<evidence type="ECO:0000256" key="4">
    <source>
        <dbReference type="PROSITE-ProRule" id="PRU00520"/>
    </source>
</evidence>
<dbReference type="AlphaFoldDB" id="A0A4D7QSJ8"/>
<dbReference type="EC" id="3.6.1.7" evidence="2 4"/>
<dbReference type="Pfam" id="PF00708">
    <property type="entry name" value="Acylphosphatase"/>
    <property type="match status" value="1"/>
</dbReference>
<dbReference type="GO" id="GO:0003998">
    <property type="term" value="F:acylphosphatase activity"/>
    <property type="evidence" value="ECO:0007669"/>
    <property type="project" value="UniProtKB-EC"/>
</dbReference>
<dbReference type="InterPro" id="IPR036046">
    <property type="entry name" value="Acylphosphatase-like_dom_sf"/>
</dbReference>
<accession>A0A4D7QSJ8</accession>
<name>A0A4D7QSJ8_9HYPH</name>
<evidence type="ECO:0000256" key="2">
    <source>
        <dbReference type="ARBA" id="ARBA00012150"/>
    </source>
</evidence>
<dbReference type="EMBL" id="CP039865">
    <property type="protein sequence ID" value="QCK87052.1"/>
    <property type="molecule type" value="Genomic_DNA"/>
</dbReference>
<dbReference type="KEGG" id="paqt:E8L99_15415"/>
<reference evidence="7 8" key="1">
    <citation type="submission" date="2019-04" db="EMBL/GenBank/DDBJ databases">
        <title>Phreatobacter aquaticus sp. nov.</title>
        <authorList>
            <person name="Choi A."/>
            <person name="Baek K."/>
        </authorList>
    </citation>
    <scope>NUCLEOTIDE SEQUENCE [LARGE SCALE GENOMIC DNA]</scope>
    <source>
        <strain evidence="7 8">NMCR1094</strain>
    </source>
</reference>
<evidence type="ECO:0000313" key="7">
    <source>
        <dbReference type="EMBL" id="QCK87052.1"/>
    </source>
</evidence>
<proteinExistence type="inferred from homology"/>
<comment type="similarity">
    <text evidence="1 5">Belongs to the acylphosphatase family.</text>
</comment>
<dbReference type="Proteomes" id="UP000298588">
    <property type="component" value="Chromosome"/>
</dbReference>
<evidence type="ECO:0000313" key="8">
    <source>
        <dbReference type="Proteomes" id="UP000298588"/>
    </source>
</evidence>
<keyword evidence="4" id="KW-0378">Hydrolase</keyword>
<sequence>MAIHLKITGLVQGVGYRQWFRRHAEAHGASGWVRNRADGSVEALLLANDQALEALMREAMTGPLGAKVDSIDQTFVTLSDPERTQVAGFEIRATI</sequence>
<dbReference type="PANTHER" id="PTHR47268:SF4">
    <property type="entry name" value="ACYLPHOSPHATASE"/>
    <property type="match status" value="1"/>
</dbReference>
<dbReference type="Gene3D" id="3.30.70.100">
    <property type="match status" value="1"/>
</dbReference>
<feature type="domain" description="Acylphosphatase-like" evidence="6">
    <location>
        <begin position="2"/>
        <end position="93"/>
    </location>
</feature>
<dbReference type="PROSITE" id="PS51160">
    <property type="entry name" value="ACYLPHOSPHATASE_3"/>
    <property type="match status" value="1"/>
</dbReference>
<dbReference type="InterPro" id="IPR020456">
    <property type="entry name" value="Acylphosphatase"/>
</dbReference>
<dbReference type="InterPro" id="IPR001792">
    <property type="entry name" value="Acylphosphatase-like_dom"/>
</dbReference>
<dbReference type="PANTHER" id="PTHR47268">
    <property type="entry name" value="ACYLPHOSPHATASE"/>
    <property type="match status" value="1"/>
</dbReference>
<evidence type="ECO:0000256" key="5">
    <source>
        <dbReference type="RuleBase" id="RU004168"/>
    </source>
</evidence>
<keyword evidence="8" id="KW-1185">Reference proteome</keyword>
<evidence type="ECO:0000256" key="1">
    <source>
        <dbReference type="ARBA" id="ARBA00005614"/>
    </source>
</evidence>
<feature type="active site" evidence="4">
    <location>
        <position position="35"/>
    </location>
</feature>
<dbReference type="RefSeq" id="WP_137100383.1">
    <property type="nucleotide sequence ID" value="NZ_CP039865.1"/>
</dbReference>
<dbReference type="OrthoDB" id="5295388at2"/>